<dbReference type="Gene3D" id="1.10.287.950">
    <property type="entry name" value="Methyl-accepting chemotaxis protein"/>
    <property type="match status" value="1"/>
</dbReference>
<keyword evidence="4" id="KW-0472">Membrane</keyword>
<keyword evidence="4" id="KW-1133">Transmembrane helix</keyword>
<feature type="domain" description="Methyl-accepting transducer" evidence="5">
    <location>
        <begin position="284"/>
        <end position="424"/>
    </location>
</feature>
<evidence type="ECO:0000256" key="3">
    <source>
        <dbReference type="PROSITE-ProRule" id="PRU00284"/>
    </source>
</evidence>
<feature type="transmembrane region" description="Helical" evidence="4">
    <location>
        <begin position="192"/>
        <end position="211"/>
    </location>
</feature>
<evidence type="ECO:0000256" key="4">
    <source>
        <dbReference type="SAM" id="Phobius"/>
    </source>
</evidence>
<evidence type="ECO:0000256" key="2">
    <source>
        <dbReference type="ARBA" id="ARBA00029447"/>
    </source>
</evidence>
<protein>
    <submittedName>
        <fullName evidence="6">Methyl-accepting chemotaxis protein</fullName>
    </submittedName>
</protein>
<dbReference type="EMBL" id="JACHFH010000020">
    <property type="protein sequence ID" value="MBB5336591.1"/>
    <property type="molecule type" value="Genomic_DNA"/>
</dbReference>
<dbReference type="GO" id="GO:0007165">
    <property type="term" value="P:signal transduction"/>
    <property type="evidence" value="ECO:0007669"/>
    <property type="project" value="UniProtKB-KW"/>
</dbReference>
<keyword evidence="1 3" id="KW-0807">Transducer</keyword>
<evidence type="ECO:0000259" key="5">
    <source>
        <dbReference type="PROSITE" id="PS50111"/>
    </source>
</evidence>
<dbReference type="GO" id="GO:0016020">
    <property type="term" value="C:membrane"/>
    <property type="evidence" value="ECO:0007669"/>
    <property type="project" value="InterPro"/>
</dbReference>
<feature type="transmembrane region" description="Helical" evidence="4">
    <location>
        <begin position="13"/>
        <end position="35"/>
    </location>
</feature>
<gene>
    <name evidence="6" type="ORF">HNR32_001741</name>
</gene>
<keyword evidence="4" id="KW-0812">Transmembrane</keyword>
<dbReference type="CDD" id="cd19411">
    <property type="entry name" value="MCP2201-like_sensor"/>
    <property type="match status" value="1"/>
</dbReference>
<evidence type="ECO:0000256" key="1">
    <source>
        <dbReference type="ARBA" id="ARBA00023224"/>
    </source>
</evidence>
<dbReference type="PRINTS" id="PR00260">
    <property type="entry name" value="CHEMTRNSDUCR"/>
</dbReference>
<dbReference type="RefSeq" id="WP_183861670.1">
    <property type="nucleotide sequence ID" value="NZ_JACHFH010000020.1"/>
</dbReference>
<proteinExistence type="inferred from homology"/>
<dbReference type="Pfam" id="PF12729">
    <property type="entry name" value="4HB_MCP_1"/>
    <property type="match status" value="1"/>
</dbReference>
<name>A0A840UFR9_9FIRM</name>
<dbReference type="InterPro" id="IPR047347">
    <property type="entry name" value="YvaQ-like_sensor"/>
</dbReference>
<reference evidence="6 7" key="1">
    <citation type="submission" date="2020-08" db="EMBL/GenBank/DDBJ databases">
        <title>Genomic Encyclopedia of Type Strains, Phase IV (KMG-IV): sequencing the most valuable type-strain genomes for metagenomic binning, comparative biology and taxonomic classification.</title>
        <authorList>
            <person name="Goeker M."/>
        </authorList>
    </citation>
    <scope>NUCLEOTIDE SEQUENCE [LARGE SCALE GENOMIC DNA]</scope>
    <source>
        <strain evidence="6 7">DSM 24661</strain>
    </source>
</reference>
<comment type="caution">
    <text evidence="6">The sequence shown here is derived from an EMBL/GenBank/DDBJ whole genome shotgun (WGS) entry which is preliminary data.</text>
</comment>
<evidence type="ECO:0000313" key="7">
    <source>
        <dbReference type="Proteomes" id="UP000559117"/>
    </source>
</evidence>
<keyword evidence="7" id="KW-1185">Reference proteome</keyword>
<dbReference type="SUPFAM" id="SSF58104">
    <property type="entry name" value="Methyl-accepting chemotaxis protein (MCP) signaling domain"/>
    <property type="match status" value="2"/>
</dbReference>
<accession>A0A840UFR9</accession>
<dbReference type="PANTHER" id="PTHR32089:SF112">
    <property type="entry name" value="LYSOZYME-LIKE PROTEIN-RELATED"/>
    <property type="match status" value="1"/>
</dbReference>
<dbReference type="PANTHER" id="PTHR32089">
    <property type="entry name" value="METHYL-ACCEPTING CHEMOTAXIS PROTEIN MCPB"/>
    <property type="match status" value="1"/>
</dbReference>
<evidence type="ECO:0000313" key="6">
    <source>
        <dbReference type="EMBL" id="MBB5336591.1"/>
    </source>
</evidence>
<dbReference type="Proteomes" id="UP000559117">
    <property type="component" value="Unassembled WGS sequence"/>
</dbReference>
<dbReference type="InterPro" id="IPR004089">
    <property type="entry name" value="MCPsignal_dom"/>
</dbReference>
<dbReference type="InterPro" id="IPR004090">
    <property type="entry name" value="Chemotax_Me-accpt_rcpt"/>
</dbReference>
<dbReference type="AlphaFoldDB" id="A0A840UFR9"/>
<sequence length="424" mass="46810">MEVINNLRVRYKAAIMIIIATIGMITVGYTGYTYLYKSQLAMEAIYSNNLQAVQHLSKAIVDTRVVQSRTLQTVIETKPEKLAQRKDDFLKFSKNYEGEWEAYTKIASPAGKEKLAAAQSHWNDYKATMMDIINLSLQGKKEEAAALYETKGASTMIAIRDNLNELQKIEDSSAKAINENNKQDSKSALHNMIIKTVLVFIVLLVFCLWFVKQIITPLNDMIHTCKKLSDGYYRIDGQTSVRGDEFGDMERMLWQMQESLIKFLHRMNDSIEHVAASSEELTASSMQSAQAATDVAKSAEKASSLVEEHKVSVTRGRSSVNEVNISIQNIHKESDTVVGYAHSVVNYVTEGNGVIDKSVTKIKTVENTVSSSTDMVETLGDSSQAIGQIIETISSIAGQTNLLALNAAIEAARAGENGKGFAVV</sequence>
<dbReference type="InterPro" id="IPR024478">
    <property type="entry name" value="HlyB_4HB_MCP"/>
</dbReference>
<dbReference type="GO" id="GO:0006935">
    <property type="term" value="P:chemotaxis"/>
    <property type="evidence" value="ECO:0007669"/>
    <property type="project" value="InterPro"/>
</dbReference>
<dbReference type="GO" id="GO:0004888">
    <property type="term" value="F:transmembrane signaling receptor activity"/>
    <property type="evidence" value="ECO:0007669"/>
    <property type="project" value="InterPro"/>
</dbReference>
<organism evidence="6 7">
    <name type="scientific">Pectinatus brassicae</name>
    <dbReference type="NCBI Taxonomy" id="862415"/>
    <lineage>
        <taxon>Bacteria</taxon>
        <taxon>Bacillati</taxon>
        <taxon>Bacillota</taxon>
        <taxon>Negativicutes</taxon>
        <taxon>Selenomonadales</taxon>
        <taxon>Selenomonadaceae</taxon>
        <taxon>Pectinatus</taxon>
    </lineage>
</organism>
<dbReference type="Pfam" id="PF00015">
    <property type="entry name" value="MCPsignal"/>
    <property type="match status" value="1"/>
</dbReference>
<comment type="similarity">
    <text evidence="2">Belongs to the methyl-accepting chemotaxis (MCP) protein family.</text>
</comment>
<dbReference type="PROSITE" id="PS50111">
    <property type="entry name" value="CHEMOTAXIS_TRANSDUC_2"/>
    <property type="match status" value="1"/>
</dbReference>